<feature type="short sequence motif" description="DGA/G" evidence="3">
    <location>
        <begin position="194"/>
        <end position="196"/>
    </location>
</feature>
<feature type="repeat" description="TPR" evidence="2">
    <location>
        <begin position="903"/>
        <end position="936"/>
    </location>
</feature>
<dbReference type="PANTHER" id="PTHR46082:SF6">
    <property type="entry name" value="AAA+ ATPASE DOMAIN-CONTAINING PROTEIN-RELATED"/>
    <property type="match status" value="1"/>
</dbReference>
<feature type="repeat" description="TPR" evidence="2">
    <location>
        <begin position="819"/>
        <end position="852"/>
    </location>
</feature>
<evidence type="ECO:0000256" key="2">
    <source>
        <dbReference type="PROSITE-ProRule" id="PRU00339"/>
    </source>
</evidence>
<feature type="active site" description="Nucleophile" evidence="3">
    <location>
        <position position="51"/>
    </location>
</feature>
<keyword evidence="3" id="KW-0442">Lipid degradation</keyword>
<feature type="active site" description="Proton acceptor" evidence="3">
    <location>
        <position position="194"/>
    </location>
</feature>
<dbReference type="OrthoDB" id="1658288at2759"/>
<protein>
    <recommendedName>
        <fullName evidence="4">PNPLA domain-containing protein</fullName>
    </recommendedName>
</protein>
<keyword evidence="3" id="KW-0378">Hydrolase</keyword>
<dbReference type="EMBL" id="CAJPDQ010000046">
    <property type="protein sequence ID" value="CAF9932591.1"/>
    <property type="molecule type" value="Genomic_DNA"/>
</dbReference>
<keyword evidence="6" id="KW-1185">Reference proteome</keyword>
<dbReference type="AlphaFoldDB" id="A0A8H3FUP9"/>
<proteinExistence type="predicted"/>
<dbReference type="InterPro" id="IPR002641">
    <property type="entry name" value="PNPLA_dom"/>
</dbReference>
<dbReference type="SUPFAM" id="SSF52540">
    <property type="entry name" value="P-loop containing nucleoside triphosphate hydrolases"/>
    <property type="match status" value="1"/>
</dbReference>
<evidence type="ECO:0000313" key="6">
    <source>
        <dbReference type="Proteomes" id="UP000664169"/>
    </source>
</evidence>
<evidence type="ECO:0000259" key="4">
    <source>
        <dbReference type="PROSITE" id="PS51635"/>
    </source>
</evidence>
<dbReference type="Proteomes" id="UP000664169">
    <property type="component" value="Unassembled WGS sequence"/>
</dbReference>
<dbReference type="Gene3D" id="3.40.1090.10">
    <property type="entry name" value="Cytosolic phospholipase A2 catalytic domain"/>
    <property type="match status" value="1"/>
</dbReference>
<reference evidence="5" key="1">
    <citation type="submission" date="2021-03" db="EMBL/GenBank/DDBJ databases">
        <authorList>
            <person name="Tagirdzhanova G."/>
        </authorList>
    </citation>
    <scope>NUCLEOTIDE SEQUENCE</scope>
</reference>
<dbReference type="SMART" id="SM00028">
    <property type="entry name" value="TPR"/>
    <property type="match status" value="4"/>
</dbReference>
<dbReference type="GO" id="GO:0016042">
    <property type="term" value="P:lipid catabolic process"/>
    <property type="evidence" value="ECO:0007669"/>
    <property type="project" value="UniProtKB-UniRule"/>
</dbReference>
<feature type="repeat" description="TPR" evidence="2">
    <location>
        <begin position="861"/>
        <end position="894"/>
    </location>
</feature>
<feature type="short sequence motif" description="GXSXG" evidence="3">
    <location>
        <begin position="49"/>
        <end position="53"/>
    </location>
</feature>
<dbReference type="SUPFAM" id="SSF52151">
    <property type="entry name" value="FabD/lysophospholipase-like"/>
    <property type="match status" value="1"/>
</dbReference>
<feature type="domain" description="PNPLA" evidence="4">
    <location>
        <begin position="9"/>
        <end position="207"/>
    </location>
</feature>
<dbReference type="Gene3D" id="3.40.50.300">
    <property type="entry name" value="P-loop containing nucleotide triphosphate hydrolases"/>
    <property type="match status" value="1"/>
</dbReference>
<comment type="caution">
    <text evidence="5">The sequence shown here is derived from an EMBL/GenBank/DDBJ whole genome shotgun (WGS) entry which is preliminary data.</text>
</comment>
<dbReference type="PRINTS" id="PR00364">
    <property type="entry name" value="DISEASERSIST"/>
</dbReference>
<dbReference type="InterPro" id="IPR019734">
    <property type="entry name" value="TPR_rpt"/>
</dbReference>
<feature type="short sequence motif" description="GXGXXG" evidence="3">
    <location>
        <begin position="13"/>
        <end position="18"/>
    </location>
</feature>
<keyword evidence="1 3" id="KW-0443">Lipid metabolism</keyword>
<dbReference type="GO" id="GO:0043531">
    <property type="term" value="F:ADP binding"/>
    <property type="evidence" value="ECO:0007669"/>
    <property type="project" value="InterPro"/>
</dbReference>
<dbReference type="PANTHER" id="PTHR46082">
    <property type="entry name" value="ATP/GTP-BINDING PROTEIN-RELATED"/>
    <property type="match status" value="1"/>
</dbReference>
<sequence>MPLDSLRLLALDGGGVRGLSSLMILEQLMEAVDPDNPPKPCDYFDIIGGTSTGGLIAIMLGRLKMTIDECIDAYLSLSDRVFEKKAHRINIKGKFQGRFDSTELEKATKEIISKSGLDKDALLKDVPDPECRVFVCATSKQTSEIVNLTSYKSPHIRDDLLNSVKIWEACRATSAASTFFDPIAIGRYGEEFVDGATGANNPIQELWNQAQSIWGPDPIEDKVQCVVSIGTGVPSLKPFHDDVLRIGSTLTAISTETEQTAERFQRDKSSLHDSGRYFRFNVIRGLEEIGLEESQKRKEIAAATGRYANSSDIVKQMRSCGKSVAGRRLNGQKFKVPFSLESVPVAKKFIDRPTDMKDLQEVLLPKPDDTRRKLFVLRGLGGIGKTQLAVEFMRLHHAKFSAVLWLNGSSEDSLKKDLASYASRIQPDQISDASKAYARSGEGDVDAVVEEVLDWLKIPDNNRWLIVFDNIDREFNKSGSDPLAYNVKTYIPNADHGSILITTRLIRLEQLGESREVKKVGYETAEAILSSWYKKPYDEAEGRQLLEHLDGLPLAIAQAGAFLQESGMHLKKYLRLYKEQCEEVAEFLRESNEPLEDYPDRSVWTTWNISYSSILEQDEHVAHLLVLWSFLDRNDFWYGLFEKAVGRKWIAKALSKWLGSIASQESSFITAMKLLRGYSLIEDSEYTDGYSIHAVVHQWAYLYQGLRYKSEIGILALSVVGWAVPLNTERDYARLQRRLLPHAQVCFVRALNEQSGTLQDPKDIFDHLIDLQEEDVLYAFHMLGDLYADQGKLGEAEKMYMRALQGCEEALGAKHTSTLDTVNNLGNLYSNQGKLDEAEKMYMRALQGYEEALGAKHTWTLSTVNNLGMLYSDQGKLEEAEKMLLRALQGYEEAPGAKHTWTLDTVNNLGNLYYNQGKLEEAEKMYMRALQGYEEALGAKHTSTLDTVNNLGNLYKDQGKLEEAEK</sequence>
<dbReference type="Pfam" id="PF13374">
    <property type="entry name" value="TPR_10"/>
    <property type="match status" value="1"/>
</dbReference>
<dbReference type="Pfam" id="PF13424">
    <property type="entry name" value="TPR_12"/>
    <property type="match status" value="2"/>
</dbReference>
<accession>A0A8H3FUP9</accession>
<gene>
    <name evidence="5" type="ORF">GOMPHAMPRED_006614</name>
</gene>
<dbReference type="InterPro" id="IPR027417">
    <property type="entry name" value="P-loop_NTPase"/>
</dbReference>
<evidence type="ECO:0000256" key="3">
    <source>
        <dbReference type="PROSITE-ProRule" id="PRU01161"/>
    </source>
</evidence>
<name>A0A8H3FUP9_9LECA</name>
<dbReference type="GO" id="GO:0016787">
    <property type="term" value="F:hydrolase activity"/>
    <property type="evidence" value="ECO:0007669"/>
    <property type="project" value="UniProtKB-UniRule"/>
</dbReference>
<dbReference type="PROSITE" id="PS50005">
    <property type="entry name" value="TPR"/>
    <property type="match status" value="3"/>
</dbReference>
<dbReference type="PROSITE" id="PS51635">
    <property type="entry name" value="PNPLA"/>
    <property type="match status" value="1"/>
</dbReference>
<feature type="non-terminal residue" evidence="5">
    <location>
        <position position="966"/>
    </location>
</feature>
<dbReference type="InterPro" id="IPR053137">
    <property type="entry name" value="NLR-like"/>
</dbReference>
<dbReference type="SUPFAM" id="SSF48452">
    <property type="entry name" value="TPR-like"/>
    <property type="match status" value="1"/>
</dbReference>
<dbReference type="InterPro" id="IPR011990">
    <property type="entry name" value="TPR-like_helical_dom_sf"/>
</dbReference>
<dbReference type="GO" id="GO:0046486">
    <property type="term" value="P:glycerolipid metabolic process"/>
    <property type="evidence" value="ECO:0007669"/>
    <property type="project" value="UniProtKB-ARBA"/>
</dbReference>
<dbReference type="Pfam" id="PF01734">
    <property type="entry name" value="Patatin"/>
    <property type="match status" value="1"/>
</dbReference>
<dbReference type="Gene3D" id="1.25.40.10">
    <property type="entry name" value="Tetratricopeptide repeat domain"/>
    <property type="match status" value="2"/>
</dbReference>
<dbReference type="InterPro" id="IPR016035">
    <property type="entry name" value="Acyl_Trfase/lysoPLipase"/>
</dbReference>
<organism evidence="5 6">
    <name type="scientific">Gomphillus americanus</name>
    <dbReference type="NCBI Taxonomy" id="1940652"/>
    <lineage>
        <taxon>Eukaryota</taxon>
        <taxon>Fungi</taxon>
        <taxon>Dikarya</taxon>
        <taxon>Ascomycota</taxon>
        <taxon>Pezizomycotina</taxon>
        <taxon>Lecanoromycetes</taxon>
        <taxon>OSLEUM clade</taxon>
        <taxon>Ostropomycetidae</taxon>
        <taxon>Ostropales</taxon>
        <taxon>Graphidaceae</taxon>
        <taxon>Gomphilloideae</taxon>
        <taxon>Gomphillus</taxon>
    </lineage>
</organism>
<evidence type="ECO:0000256" key="1">
    <source>
        <dbReference type="ARBA" id="ARBA00023098"/>
    </source>
</evidence>
<keyword evidence="2" id="KW-0802">TPR repeat</keyword>
<dbReference type="CDD" id="cd07216">
    <property type="entry name" value="Pat17_PNPLA8_PNPLA9_like3"/>
    <property type="match status" value="1"/>
</dbReference>
<evidence type="ECO:0000313" key="5">
    <source>
        <dbReference type="EMBL" id="CAF9932591.1"/>
    </source>
</evidence>